<dbReference type="InterPro" id="IPR001451">
    <property type="entry name" value="Hexapep"/>
</dbReference>
<evidence type="ECO:0000256" key="2">
    <source>
        <dbReference type="ARBA" id="ARBA00007274"/>
    </source>
</evidence>
<dbReference type="InterPro" id="IPR037294">
    <property type="entry name" value="ABC_BtuC-like"/>
</dbReference>
<feature type="transmembrane region" description="Helical" evidence="11">
    <location>
        <begin position="210"/>
        <end position="237"/>
    </location>
</feature>
<name>A0A3M5WC13_PSEAP</name>
<dbReference type="PANTHER" id="PTHR30472:SF67">
    <property type="entry name" value="PERMEASE OF ABC TRANSPORTER-RELATED"/>
    <property type="match status" value="1"/>
</dbReference>
<comment type="caution">
    <text evidence="12">The sequence shown here is derived from an EMBL/GenBank/DDBJ whole genome shotgun (WGS) entry which is preliminary data.</text>
</comment>
<keyword evidence="7 11" id="KW-0812">Transmembrane</keyword>
<evidence type="ECO:0000256" key="10">
    <source>
        <dbReference type="ARBA" id="ARBA00049486"/>
    </source>
</evidence>
<dbReference type="InterPro" id="IPR000522">
    <property type="entry name" value="ABC_transptr_permease_BtuC"/>
</dbReference>
<keyword evidence="9 11" id="KW-0472">Membrane</keyword>
<dbReference type="SUPFAM" id="SSF81345">
    <property type="entry name" value="ABC transporter involved in vitamin B12 uptake, BtuC"/>
    <property type="match status" value="1"/>
</dbReference>
<evidence type="ECO:0000256" key="3">
    <source>
        <dbReference type="ARBA" id="ARBA00007935"/>
    </source>
</evidence>
<feature type="transmembrane region" description="Helical" evidence="11">
    <location>
        <begin position="162"/>
        <end position="183"/>
    </location>
</feature>
<evidence type="ECO:0000256" key="5">
    <source>
        <dbReference type="ARBA" id="ARBA00022448"/>
    </source>
</evidence>
<dbReference type="SUPFAM" id="SSF51161">
    <property type="entry name" value="Trimeric LpxA-like enzymes"/>
    <property type="match status" value="1"/>
</dbReference>
<evidence type="ECO:0000256" key="11">
    <source>
        <dbReference type="SAM" id="Phobius"/>
    </source>
</evidence>
<evidence type="ECO:0000256" key="4">
    <source>
        <dbReference type="ARBA" id="ARBA00013266"/>
    </source>
</evidence>
<dbReference type="CDD" id="cd06550">
    <property type="entry name" value="TM_ABC_iron-siderophores_like"/>
    <property type="match status" value="1"/>
</dbReference>
<dbReference type="InterPro" id="IPR011004">
    <property type="entry name" value="Trimer_LpxA-like_sf"/>
</dbReference>
<dbReference type="Gene3D" id="1.10.3130.10">
    <property type="entry name" value="serine acetyltransferase, domain 1"/>
    <property type="match status" value="1"/>
</dbReference>
<gene>
    <name evidence="12" type="ORF">ALP24_03376</name>
</gene>
<keyword evidence="6" id="KW-1003">Cell membrane</keyword>
<dbReference type="InterPro" id="IPR053376">
    <property type="entry name" value="Serine_acetyltransferase"/>
</dbReference>
<feature type="transmembrane region" description="Helical" evidence="11">
    <location>
        <begin position="30"/>
        <end position="50"/>
    </location>
</feature>
<feature type="transmembrane region" description="Helical" evidence="11">
    <location>
        <begin position="89"/>
        <end position="108"/>
    </location>
</feature>
<dbReference type="NCBIfam" id="NF041874">
    <property type="entry name" value="EPS_EpsC"/>
    <property type="match status" value="1"/>
</dbReference>
<comment type="similarity">
    <text evidence="2">Belongs to the transferase hexapeptide repeat family.</text>
</comment>
<keyword evidence="5" id="KW-0813">Transport</keyword>
<organism evidence="12 13">
    <name type="scientific">Pseudomonas syringae pv. aptata</name>
    <dbReference type="NCBI Taxonomy" id="83167"/>
    <lineage>
        <taxon>Bacteria</taxon>
        <taxon>Pseudomonadati</taxon>
        <taxon>Pseudomonadota</taxon>
        <taxon>Gammaproteobacteria</taxon>
        <taxon>Pseudomonadales</taxon>
        <taxon>Pseudomonadaceae</taxon>
        <taxon>Pseudomonas</taxon>
        <taxon>Pseudomonas syringae</taxon>
    </lineage>
</organism>
<accession>A0A3M5WC13</accession>
<keyword evidence="8 11" id="KW-1133">Transmembrane helix</keyword>
<dbReference type="GO" id="GO:0022857">
    <property type="term" value="F:transmembrane transporter activity"/>
    <property type="evidence" value="ECO:0007669"/>
    <property type="project" value="InterPro"/>
</dbReference>
<evidence type="ECO:0000256" key="6">
    <source>
        <dbReference type="ARBA" id="ARBA00022475"/>
    </source>
</evidence>
<sequence>MVFQVLANKLWAAGYVLDPIDEGIVWNYRLTRAIVAAACGAGLAICGVVLQSLLRNPLADPYLLGISAGASTGAVLVAILGFGAGAISMSAGAFVGAVAAFSLVALLAHSSRGTTAAGQIILAGIAGSQLFNALTSFLITKSASSEQARGIMFWLLGNLSGVRWHSVWLAVPTVLVGLLVCLWHRRALDAFTFGSDSAASLGIAVRRVQIILIATAALVTAVMVSIVGSIGFVGLVIPHAVRMLVGVRHARLVPLSALSGALFPMRLGPVDLREESEDFYVGHTLDVALNALLAQARLELRYVAHQQGGDLNSIDARALELIQGFAMALPGIRLLLDTDVLAAYHGDPAARSVDEVLLCYPGILAVIHHRLAHYLYRAGLPLLARISSEIAHSATGIDIHPGAQIGPSFFIDHGTGVVIGETAIIGERVRIYQAVTLGAKRFPSDEDGQLQKGHARHPIVEDDVVIYAGATILGRITIGKGSTIGGNVWLTRSVPADCNLTQANLLQQDDCSRK</sequence>
<dbReference type="GO" id="GO:0033214">
    <property type="term" value="P:siderophore-iron import into cell"/>
    <property type="evidence" value="ECO:0007669"/>
    <property type="project" value="TreeGrafter"/>
</dbReference>
<dbReference type="Pfam" id="PF00132">
    <property type="entry name" value="Hexapep"/>
    <property type="match status" value="1"/>
</dbReference>
<dbReference type="GO" id="GO:0009001">
    <property type="term" value="F:serine O-acetyltransferase activity"/>
    <property type="evidence" value="ECO:0007669"/>
    <property type="project" value="UniProtKB-EC"/>
</dbReference>
<dbReference type="AlphaFoldDB" id="A0A3M5WC13"/>
<protein>
    <recommendedName>
        <fullName evidence="4">serine O-acetyltransferase</fullName>
        <ecNumber evidence="4">2.3.1.30</ecNumber>
    </recommendedName>
</protein>
<proteinExistence type="inferred from homology"/>
<reference evidence="12 13" key="1">
    <citation type="submission" date="2018-08" db="EMBL/GenBank/DDBJ databases">
        <title>Recombination of ecologically and evolutionarily significant loci maintains genetic cohesion in the Pseudomonas syringae species complex.</title>
        <authorList>
            <person name="Dillon M."/>
            <person name="Thakur S."/>
            <person name="Almeida R.N.D."/>
            <person name="Weir B.S."/>
            <person name="Guttman D.S."/>
        </authorList>
    </citation>
    <scope>NUCLEOTIDE SEQUENCE [LARGE SCALE GENOMIC DNA]</scope>
    <source>
        <strain evidence="12 13">ICMP 11935</strain>
    </source>
</reference>
<dbReference type="Pfam" id="PF01032">
    <property type="entry name" value="FecCD"/>
    <property type="match status" value="1"/>
</dbReference>
<evidence type="ECO:0000256" key="7">
    <source>
        <dbReference type="ARBA" id="ARBA00022692"/>
    </source>
</evidence>
<dbReference type="InterPro" id="IPR045304">
    <property type="entry name" value="LbH_SAT"/>
</dbReference>
<dbReference type="Proteomes" id="UP000274315">
    <property type="component" value="Unassembled WGS sequence"/>
</dbReference>
<feature type="transmembrane region" description="Helical" evidence="11">
    <location>
        <begin position="120"/>
        <end position="139"/>
    </location>
</feature>
<evidence type="ECO:0000256" key="8">
    <source>
        <dbReference type="ARBA" id="ARBA00022989"/>
    </source>
</evidence>
<dbReference type="PANTHER" id="PTHR30472">
    <property type="entry name" value="FERRIC ENTEROBACTIN TRANSPORT SYSTEM PERMEASE PROTEIN"/>
    <property type="match status" value="1"/>
</dbReference>
<feature type="transmembrane region" description="Helical" evidence="11">
    <location>
        <begin position="62"/>
        <end position="83"/>
    </location>
</feature>
<dbReference type="CDD" id="cd03354">
    <property type="entry name" value="LbH_SAT"/>
    <property type="match status" value="1"/>
</dbReference>
<dbReference type="Gene3D" id="1.10.3470.10">
    <property type="entry name" value="ABC transporter involved in vitamin B12 uptake, BtuC"/>
    <property type="match status" value="1"/>
</dbReference>
<dbReference type="EMBL" id="RBUF01000703">
    <property type="protein sequence ID" value="RMU68026.1"/>
    <property type="molecule type" value="Genomic_DNA"/>
</dbReference>
<dbReference type="FunFam" id="2.160.10.10:FF:000015">
    <property type="entry name" value="Serine acetyltransferase, plasmid"/>
    <property type="match status" value="1"/>
</dbReference>
<dbReference type="GO" id="GO:0005886">
    <property type="term" value="C:plasma membrane"/>
    <property type="evidence" value="ECO:0007669"/>
    <property type="project" value="UniProtKB-SubCell"/>
</dbReference>
<comment type="subcellular location">
    <subcellularLocation>
        <location evidence="1">Cell membrane</location>
        <topology evidence="1">Multi-pass membrane protein</topology>
    </subcellularLocation>
</comment>
<comment type="similarity">
    <text evidence="3">Belongs to the binding-protein-dependent transport system permease family. FecCD subfamily.</text>
</comment>
<evidence type="ECO:0000313" key="13">
    <source>
        <dbReference type="Proteomes" id="UP000274315"/>
    </source>
</evidence>
<dbReference type="Gene3D" id="2.160.10.10">
    <property type="entry name" value="Hexapeptide repeat proteins"/>
    <property type="match status" value="1"/>
</dbReference>
<dbReference type="EC" id="2.3.1.30" evidence="4"/>
<comment type="catalytic activity">
    <reaction evidence="10">
        <text>L-serine + acetyl-CoA = O-acetyl-L-serine + CoA</text>
        <dbReference type="Rhea" id="RHEA:24560"/>
        <dbReference type="ChEBI" id="CHEBI:33384"/>
        <dbReference type="ChEBI" id="CHEBI:57287"/>
        <dbReference type="ChEBI" id="CHEBI:57288"/>
        <dbReference type="ChEBI" id="CHEBI:58340"/>
        <dbReference type="EC" id="2.3.1.30"/>
    </reaction>
</comment>
<evidence type="ECO:0000313" key="12">
    <source>
        <dbReference type="EMBL" id="RMU68026.1"/>
    </source>
</evidence>
<evidence type="ECO:0000256" key="1">
    <source>
        <dbReference type="ARBA" id="ARBA00004651"/>
    </source>
</evidence>
<evidence type="ECO:0000256" key="9">
    <source>
        <dbReference type="ARBA" id="ARBA00023136"/>
    </source>
</evidence>
<dbReference type="InterPro" id="IPR042122">
    <property type="entry name" value="Ser_AcTrfase_N_sf"/>
</dbReference>